<dbReference type="OrthoDB" id="4424544at2"/>
<protein>
    <submittedName>
        <fullName evidence="1">Uncharacterized protein</fullName>
    </submittedName>
</protein>
<proteinExistence type="predicted"/>
<accession>B5HP92</accession>
<dbReference type="HOGENOM" id="CLU_1947699_0_0_11"/>
<keyword evidence="2" id="KW-1185">Reference proteome</keyword>
<sequence length="129" mass="14129">MRGGQTPRPHPELIGAPSQQLSEIIDAPTLVLGVPHEPVLRTRGGHDRLVARRRRKAKLTPTDRMLGLQKIRTESAGRAVFTREMEMLARYRDGLGECGAQIAMHVRKLCRGAGMSSSPGRLNGSPETV</sequence>
<dbReference type="RefSeq" id="WP_007386883.1">
    <property type="nucleotide sequence ID" value="NZ_CM000951.1"/>
</dbReference>
<name>B5HP92_STRX2</name>
<gene>
    <name evidence="1" type="ORF">SSEG_01248</name>
</gene>
<evidence type="ECO:0000313" key="1">
    <source>
        <dbReference type="EMBL" id="EDY54667.1"/>
    </source>
</evidence>
<dbReference type="Proteomes" id="UP000002785">
    <property type="component" value="Chromosome"/>
</dbReference>
<evidence type="ECO:0000313" key="2">
    <source>
        <dbReference type="Proteomes" id="UP000002785"/>
    </source>
</evidence>
<dbReference type="AlphaFoldDB" id="B5HP92"/>
<dbReference type="EMBL" id="CM000951">
    <property type="protein sequence ID" value="EDY54667.1"/>
    <property type="molecule type" value="Genomic_DNA"/>
</dbReference>
<organism evidence="1 2">
    <name type="scientific">Streptomyces sviceus (strain ATCC 29083 / DSM 924 / JCM 4929 / NBRC 13980 / NCIMB 11184 / NRRL 5439 / UC 5370)</name>
    <dbReference type="NCBI Taxonomy" id="463191"/>
    <lineage>
        <taxon>Bacteria</taxon>
        <taxon>Bacillati</taxon>
        <taxon>Actinomycetota</taxon>
        <taxon>Actinomycetes</taxon>
        <taxon>Kitasatosporales</taxon>
        <taxon>Streptomycetaceae</taxon>
        <taxon>Streptomyces</taxon>
    </lineage>
</organism>
<reference evidence="1" key="1">
    <citation type="submission" date="2009-10" db="EMBL/GenBank/DDBJ databases">
        <title>The genome sequence of Streptomyces sviceus strain ATCC 29083.</title>
        <authorList>
            <consortium name="The Broad Institute Genome Sequencing Platform"/>
            <consortium name="Broad Institute Microbial Sequencing Center"/>
            <person name="Fischbach M."/>
            <person name="Godfrey P."/>
            <person name="Ward D."/>
            <person name="Young S."/>
            <person name="Zeng Q."/>
            <person name="Koehrsen M."/>
            <person name="Alvarado L."/>
            <person name="Berlin A.M."/>
            <person name="Bochicchio J."/>
            <person name="Borenstein D."/>
            <person name="Chapman S.B."/>
            <person name="Chen Z."/>
            <person name="Engels R."/>
            <person name="Freedman E."/>
            <person name="Gellesch M."/>
            <person name="Goldberg J."/>
            <person name="Griggs A."/>
            <person name="Gujja S."/>
            <person name="Heilman E.R."/>
            <person name="Heiman D.I."/>
            <person name="Hepburn T.A."/>
            <person name="Howarth C."/>
            <person name="Jen D."/>
            <person name="Larson L."/>
            <person name="Lewis B."/>
            <person name="Mehta T."/>
            <person name="Park D."/>
            <person name="Pearson M."/>
            <person name="Richards J."/>
            <person name="Roberts A."/>
            <person name="Saif S."/>
            <person name="Shea T.D."/>
            <person name="Shenoy N."/>
            <person name="Sisk P."/>
            <person name="Stolte C."/>
            <person name="Sykes S.N."/>
            <person name="Thomson T."/>
            <person name="Walk T."/>
            <person name="White J."/>
            <person name="Yandava C."/>
            <person name="Straight P."/>
            <person name="Clardy J."/>
            <person name="Hung D."/>
            <person name="Kolter R."/>
            <person name="Mekalanos J."/>
            <person name="Walker S."/>
            <person name="Walsh C.T."/>
            <person name="Wieland-Brown L.C."/>
            <person name="Haas B."/>
            <person name="Nusbaum C."/>
            <person name="Birren B."/>
        </authorList>
    </citation>
    <scope>NUCLEOTIDE SEQUENCE [LARGE SCALE GENOMIC DNA]</scope>
    <source>
        <strain evidence="1">ATCC 29083</strain>
    </source>
</reference>